<dbReference type="SUPFAM" id="SSF116726">
    <property type="entry name" value="TrkA C-terminal domain-like"/>
    <property type="match status" value="1"/>
</dbReference>
<protein>
    <submittedName>
        <fullName evidence="4">TrkA C-terminal domain-containing protein</fullName>
    </submittedName>
</protein>
<reference evidence="4" key="1">
    <citation type="journal article" date="2022" name="Syst. Appl. Microbiol.">
        <title>Natronocalculus amylovorans gen. nov., sp. nov., and Natranaeroarchaeum aerophilus sp. nov., dominant culturable amylolytic natronoarchaea from hypersaline soda lakes in southwestern Siberia.</title>
        <authorList>
            <person name="Sorokin D.Y."/>
            <person name="Elcheninov A.G."/>
            <person name="Khizhniak T.V."/>
            <person name="Koenen M."/>
            <person name="Bale N.J."/>
            <person name="Damste J.S.S."/>
            <person name="Kublanov I.V."/>
        </authorList>
    </citation>
    <scope>NUCLEOTIDE SEQUENCE</scope>
    <source>
        <strain evidence="4">AArc-St2</strain>
    </source>
</reference>
<dbReference type="PROSITE" id="PS51202">
    <property type="entry name" value="RCK_C"/>
    <property type="match status" value="1"/>
</dbReference>
<evidence type="ECO:0000313" key="5">
    <source>
        <dbReference type="Proteomes" id="UP001203207"/>
    </source>
</evidence>
<keyword evidence="2" id="KW-1133">Transmembrane helix</keyword>
<dbReference type="Proteomes" id="UP001203207">
    <property type="component" value="Unassembled WGS sequence"/>
</dbReference>
<dbReference type="InterPro" id="IPR006037">
    <property type="entry name" value="RCK_C"/>
</dbReference>
<feature type="transmembrane region" description="Helical" evidence="2">
    <location>
        <begin position="73"/>
        <end position="90"/>
    </location>
</feature>
<dbReference type="InterPro" id="IPR058480">
    <property type="entry name" value="DUF8167_N"/>
</dbReference>
<accession>A0AAE3K7T4</accession>
<evidence type="ECO:0000256" key="1">
    <source>
        <dbReference type="SAM" id="MobiDB-lite"/>
    </source>
</evidence>
<dbReference type="Pfam" id="PF26502">
    <property type="entry name" value="DUF8167_2nd"/>
    <property type="match status" value="1"/>
</dbReference>
<feature type="compositionally biased region" description="Basic and acidic residues" evidence="1">
    <location>
        <begin position="253"/>
        <end position="265"/>
    </location>
</feature>
<evidence type="ECO:0000259" key="3">
    <source>
        <dbReference type="PROSITE" id="PS51202"/>
    </source>
</evidence>
<dbReference type="InterPro" id="IPR058603">
    <property type="entry name" value="DUF8167_2nd"/>
</dbReference>
<sequence>MALPFEILLGIYLGVLTGIIPAVIAGLLGFVFKYFTGVTIPGLGVVVLALAIAGVNGGLMALADENIQTSENAVAVVTAIIVVLMLSLYAHSQGDKLGANVPRKISLRKFRDRTLNTDVVELVGGRNQVRVTVIGEIGDLEGYPPLTTADRTAIKEGEWTFPADIPIEELETRFADRLRSELDLADVSANITTDAKATVSAAPPAGSTSKRVPKGKRAVSISAVIPGGLARGEHVQILTKNGSIAGELIAAKSGEKKKDKEKEAEATATTDVQTDGGTDSASGATQPLTTGGEGRITVAVPRSAAKTLLQSERGTVIVLSRGTRREFELATILRQAGARLKKVTVVAGGPLDGTTIGENRVRETYRVVIIAAKHERWQVTPSGSQPLSAGDDLYVIGTQDDLRSFTEAAA</sequence>
<feature type="transmembrane region" description="Helical" evidence="2">
    <location>
        <begin position="38"/>
        <end position="61"/>
    </location>
</feature>
<dbReference type="InterPro" id="IPR058604">
    <property type="entry name" value="DUF8167_3rd"/>
</dbReference>
<dbReference type="GO" id="GO:0008324">
    <property type="term" value="F:monoatomic cation transmembrane transporter activity"/>
    <property type="evidence" value="ECO:0007669"/>
    <property type="project" value="InterPro"/>
</dbReference>
<feature type="domain" description="RCK C-terminal" evidence="3">
    <location>
        <begin position="327"/>
        <end position="410"/>
    </location>
</feature>
<reference evidence="4" key="2">
    <citation type="submission" date="2022-02" db="EMBL/GenBank/DDBJ databases">
        <authorList>
            <person name="Elcheninov A.G."/>
            <person name="Sorokin D.Y."/>
            <person name="Kublanov I.V."/>
        </authorList>
    </citation>
    <scope>NUCLEOTIDE SEQUENCE</scope>
    <source>
        <strain evidence="4">AArc-St2</strain>
    </source>
</reference>
<dbReference type="GO" id="GO:0006813">
    <property type="term" value="P:potassium ion transport"/>
    <property type="evidence" value="ECO:0007669"/>
    <property type="project" value="InterPro"/>
</dbReference>
<feature type="transmembrane region" description="Helical" evidence="2">
    <location>
        <begin position="7"/>
        <end position="32"/>
    </location>
</feature>
<dbReference type="InterPro" id="IPR036721">
    <property type="entry name" value="RCK_C_sf"/>
</dbReference>
<dbReference type="RefSeq" id="WP_174654313.1">
    <property type="nucleotide sequence ID" value="NZ_JAKRVX010000002.1"/>
</dbReference>
<evidence type="ECO:0000256" key="2">
    <source>
        <dbReference type="SAM" id="Phobius"/>
    </source>
</evidence>
<dbReference type="AlphaFoldDB" id="A0AAE3K7T4"/>
<keyword evidence="5" id="KW-1185">Reference proteome</keyword>
<gene>
    <name evidence="4" type="ORF">AArcSt2_05155</name>
</gene>
<name>A0AAE3K7T4_9EURY</name>
<organism evidence="4 5">
    <name type="scientific">Natronocalculus amylovorans</name>
    <dbReference type="NCBI Taxonomy" id="2917812"/>
    <lineage>
        <taxon>Archaea</taxon>
        <taxon>Methanobacteriati</taxon>
        <taxon>Methanobacteriota</taxon>
        <taxon>Stenosarchaea group</taxon>
        <taxon>Halobacteria</taxon>
        <taxon>Halobacteriales</taxon>
        <taxon>Haloferacaceae</taxon>
        <taxon>Natronocalculus</taxon>
    </lineage>
</organism>
<dbReference type="EMBL" id="JAKRVX010000002">
    <property type="protein sequence ID" value="MCL9816328.1"/>
    <property type="molecule type" value="Genomic_DNA"/>
</dbReference>
<dbReference type="Gene3D" id="3.30.70.1450">
    <property type="entry name" value="Regulator of K+ conductance, C-terminal domain"/>
    <property type="match status" value="1"/>
</dbReference>
<evidence type="ECO:0000313" key="4">
    <source>
        <dbReference type="EMBL" id="MCL9816328.1"/>
    </source>
</evidence>
<feature type="compositionally biased region" description="Polar residues" evidence="1">
    <location>
        <begin position="272"/>
        <end position="289"/>
    </location>
</feature>
<dbReference type="Pfam" id="PF26503">
    <property type="entry name" value="DUF8167_3rd"/>
    <property type="match status" value="1"/>
</dbReference>
<keyword evidence="2" id="KW-0812">Transmembrane</keyword>
<dbReference type="Pfam" id="PF02080">
    <property type="entry name" value="TrkA_C"/>
    <property type="match status" value="1"/>
</dbReference>
<dbReference type="Pfam" id="PF26501">
    <property type="entry name" value="DUF8167"/>
    <property type="match status" value="1"/>
</dbReference>
<keyword evidence="2" id="KW-0472">Membrane</keyword>
<feature type="region of interest" description="Disordered" evidence="1">
    <location>
        <begin position="253"/>
        <end position="297"/>
    </location>
</feature>
<proteinExistence type="predicted"/>
<comment type="caution">
    <text evidence="4">The sequence shown here is derived from an EMBL/GenBank/DDBJ whole genome shotgun (WGS) entry which is preliminary data.</text>
</comment>